<keyword evidence="1" id="KW-0812">Transmembrane</keyword>
<organism evidence="3 4">
    <name type="scientific">Eucalyptus globulus</name>
    <name type="common">Tasmanian blue gum</name>
    <dbReference type="NCBI Taxonomy" id="34317"/>
    <lineage>
        <taxon>Eukaryota</taxon>
        <taxon>Viridiplantae</taxon>
        <taxon>Streptophyta</taxon>
        <taxon>Embryophyta</taxon>
        <taxon>Tracheophyta</taxon>
        <taxon>Spermatophyta</taxon>
        <taxon>Magnoliopsida</taxon>
        <taxon>eudicotyledons</taxon>
        <taxon>Gunneridae</taxon>
        <taxon>Pentapetalae</taxon>
        <taxon>rosids</taxon>
        <taxon>malvids</taxon>
        <taxon>Myrtales</taxon>
        <taxon>Myrtaceae</taxon>
        <taxon>Myrtoideae</taxon>
        <taxon>Eucalypteae</taxon>
        <taxon>Eucalyptus</taxon>
    </lineage>
</organism>
<dbReference type="InterPro" id="IPR025315">
    <property type="entry name" value="DUF4220"/>
</dbReference>
<dbReference type="EMBL" id="JBJKBG010000010">
    <property type="protein sequence ID" value="KAL3720805.1"/>
    <property type="molecule type" value="Genomic_DNA"/>
</dbReference>
<gene>
    <name evidence="3" type="ORF">ACJRO7_005590</name>
</gene>
<proteinExistence type="predicted"/>
<dbReference type="Pfam" id="PF04578">
    <property type="entry name" value="DUF594"/>
    <property type="match status" value="1"/>
</dbReference>
<dbReference type="InterPro" id="IPR007658">
    <property type="entry name" value="DUF594"/>
</dbReference>
<reference evidence="3 4" key="1">
    <citation type="submission" date="2024-11" db="EMBL/GenBank/DDBJ databases">
        <title>Chromosome-level genome assembly of Eucalyptus globulus Labill. provides insights into its genome evolution.</title>
        <authorList>
            <person name="Li X."/>
        </authorList>
    </citation>
    <scope>NUCLEOTIDE SEQUENCE [LARGE SCALE GENOMIC DNA]</scope>
    <source>
        <strain evidence="3">CL2024</strain>
        <tissue evidence="3">Fresh tender leaves</tissue>
    </source>
</reference>
<feature type="transmembrane region" description="Helical" evidence="1">
    <location>
        <begin position="308"/>
        <end position="338"/>
    </location>
</feature>
<accession>A0ABD3J336</accession>
<feature type="transmembrane region" description="Helical" evidence="1">
    <location>
        <begin position="31"/>
        <end position="50"/>
    </location>
</feature>
<feature type="transmembrane region" description="Helical" evidence="1">
    <location>
        <begin position="153"/>
        <end position="171"/>
    </location>
</feature>
<feature type="transmembrane region" description="Helical" evidence="1">
    <location>
        <begin position="62"/>
        <end position="81"/>
    </location>
</feature>
<evidence type="ECO:0000313" key="3">
    <source>
        <dbReference type="EMBL" id="KAL3720805.1"/>
    </source>
</evidence>
<feature type="domain" description="DUF4220" evidence="2">
    <location>
        <begin position="67"/>
        <end position="377"/>
    </location>
</feature>
<evidence type="ECO:0000313" key="4">
    <source>
        <dbReference type="Proteomes" id="UP001634007"/>
    </source>
</evidence>
<dbReference type="Proteomes" id="UP001634007">
    <property type="component" value="Unassembled WGS sequence"/>
</dbReference>
<keyword evidence="1" id="KW-0472">Membrane</keyword>
<keyword evidence="1" id="KW-1133">Transmembrane helix</keyword>
<name>A0ABD3J336_EUCGL</name>
<evidence type="ECO:0000259" key="2">
    <source>
        <dbReference type="Pfam" id="PF13968"/>
    </source>
</evidence>
<evidence type="ECO:0000256" key="1">
    <source>
        <dbReference type="SAM" id="Phobius"/>
    </source>
</evidence>
<dbReference type="Pfam" id="PF13968">
    <property type="entry name" value="DUF4220"/>
    <property type="match status" value="1"/>
</dbReference>
<dbReference type="PANTHER" id="PTHR31325">
    <property type="entry name" value="OS01G0798800 PROTEIN-RELATED"/>
    <property type="match status" value="1"/>
</dbReference>
<dbReference type="AlphaFoldDB" id="A0ABD3J336"/>
<sequence>MSTVASGLIFLTARKAIQIFPENVKKLWRKWELRVMIIVSLVLQIVLVMFGSRRKSTKASWIASLVWLSYLLADSVATLSLGLVSSSSGGDSSDPNSRLLVFWSPFLLLHLAGPDTITAYSTEDNELWTRHLLGLVTQVVAAFYAFLTSWSTSVLTFITIPVFISGVIKYGERTWVVRSASSDHFQAPELSPPTKLLVMNPRPGEKYLHEAFYLFGMFKHLFAGVILGSDEAEYSYSIICKKSAEEAFKLVEVELSLMYDLIYTKAKVVYSIPGILLRFITFSSAVSVLIIFCTAIDEHVYSHVDVAITMLLLVGAIALEVYAGFTAVFSDWTMLLLIELRKPLGHFLYRTISSSRLFSFYSKRWSGSMGQLNLISYCSTDRFVKFIEDEPFGFYFTLETYWQVMQVEVSVLLKEQIFKRLIENHSRCKDSGFDPRIIKEMLGERGDFTLQKRNCLRELQWSTIKVDFDKSLLLWHIATDLCCYSDLNEDSLAACKMSQLLSDYMLHIQVTRPFLLPKSIGRTKYLEETYKQVTAFFRQGGLKTKSGRDARDLLSDKKTLHSLRMSANSLVLLNARRLAKGLQSLVTELGWTKEQLWDMVCEVWVEMLIYAAGKCEWTNHAQQLRQGGELLTHVCLLMAHLGLAEQFQPKVVTIIVPEMMDVPDLAGRA</sequence>
<comment type="caution">
    <text evidence="3">The sequence shown here is derived from an EMBL/GenBank/DDBJ whole genome shotgun (WGS) entry which is preliminary data.</text>
</comment>
<keyword evidence="4" id="KW-1185">Reference proteome</keyword>
<feature type="transmembrane region" description="Helical" evidence="1">
    <location>
        <begin position="275"/>
        <end position="296"/>
    </location>
</feature>
<protein>
    <recommendedName>
        <fullName evidence="2">DUF4220 domain-containing protein</fullName>
    </recommendedName>
</protein>